<evidence type="ECO:0000313" key="9">
    <source>
        <dbReference type="EMBL" id="KAG9333548.1"/>
    </source>
</evidence>
<evidence type="ECO:0000256" key="4">
    <source>
        <dbReference type="ARBA" id="ARBA00023163"/>
    </source>
</evidence>
<protein>
    <recommendedName>
        <fullName evidence="8">Grh/CP2 DB domain-containing protein</fullName>
    </recommendedName>
</protein>
<dbReference type="InterPro" id="IPR057520">
    <property type="entry name" value="GRHL1/CP2_C"/>
</dbReference>
<comment type="subcellular location">
    <subcellularLocation>
        <location evidence="1 6">Nucleus</location>
    </subcellularLocation>
</comment>
<feature type="region of interest" description="Disordered" evidence="7">
    <location>
        <begin position="556"/>
        <end position="603"/>
    </location>
</feature>
<evidence type="ECO:0000256" key="3">
    <source>
        <dbReference type="ARBA" id="ARBA00023125"/>
    </source>
</evidence>
<proteinExistence type="predicted"/>
<dbReference type="AlphaFoldDB" id="A0A8T2N6V0"/>
<dbReference type="GO" id="GO:0005634">
    <property type="term" value="C:nucleus"/>
    <property type="evidence" value="ECO:0007669"/>
    <property type="project" value="UniProtKB-SubCell"/>
</dbReference>
<reference evidence="9" key="1">
    <citation type="thesis" date="2021" institute="BYU ScholarsArchive" country="Provo, UT, USA">
        <title>Applications of and Algorithms for Genome Assembly and Genomic Analyses with an Emphasis on Marine Teleosts.</title>
        <authorList>
            <person name="Pickett B.D."/>
        </authorList>
    </citation>
    <scope>NUCLEOTIDE SEQUENCE</scope>
    <source>
        <strain evidence="9">HI-2016</strain>
    </source>
</reference>
<dbReference type="PANTHER" id="PTHR11037:SF6">
    <property type="entry name" value="GRAINYHEAD-LIKE PROTEIN 3 HOMOLOG"/>
    <property type="match status" value="1"/>
</dbReference>
<dbReference type="Proteomes" id="UP000824540">
    <property type="component" value="Unassembled WGS sequence"/>
</dbReference>
<keyword evidence="2" id="KW-0805">Transcription regulation</keyword>
<evidence type="ECO:0000256" key="6">
    <source>
        <dbReference type="PROSITE-ProRule" id="PRU01313"/>
    </source>
</evidence>
<keyword evidence="5 6" id="KW-0539">Nucleus</keyword>
<dbReference type="GO" id="GO:0000978">
    <property type="term" value="F:RNA polymerase II cis-regulatory region sequence-specific DNA binding"/>
    <property type="evidence" value="ECO:0007669"/>
    <property type="project" value="TreeGrafter"/>
</dbReference>
<feature type="domain" description="Grh/CP2 DB" evidence="8">
    <location>
        <begin position="282"/>
        <end position="516"/>
    </location>
</feature>
<dbReference type="InterPro" id="IPR007604">
    <property type="entry name" value="CP2"/>
</dbReference>
<dbReference type="GO" id="GO:0001228">
    <property type="term" value="F:DNA-binding transcription activator activity, RNA polymerase II-specific"/>
    <property type="evidence" value="ECO:0007669"/>
    <property type="project" value="TreeGrafter"/>
</dbReference>
<evidence type="ECO:0000259" key="8">
    <source>
        <dbReference type="PROSITE" id="PS51968"/>
    </source>
</evidence>
<evidence type="ECO:0000256" key="1">
    <source>
        <dbReference type="ARBA" id="ARBA00004123"/>
    </source>
</evidence>
<dbReference type="PANTHER" id="PTHR11037">
    <property type="entry name" value="TRANSCRIPTION FACTOR CP2"/>
    <property type="match status" value="1"/>
</dbReference>
<dbReference type="InterPro" id="IPR040167">
    <property type="entry name" value="TF_CP2-like"/>
</dbReference>
<keyword evidence="3 6" id="KW-0238">DNA-binding</keyword>
<accession>A0A8T2N6V0</accession>
<dbReference type="PROSITE" id="PS51968">
    <property type="entry name" value="GRH_CP2_DB"/>
    <property type="match status" value="1"/>
</dbReference>
<organism evidence="9 10">
    <name type="scientific">Albula glossodonta</name>
    <name type="common">roundjaw bonefish</name>
    <dbReference type="NCBI Taxonomy" id="121402"/>
    <lineage>
        <taxon>Eukaryota</taxon>
        <taxon>Metazoa</taxon>
        <taxon>Chordata</taxon>
        <taxon>Craniata</taxon>
        <taxon>Vertebrata</taxon>
        <taxon>Euteleostomi</taxon>
        <taxon>Actinopterygii</taxon>
        <taxon>Neopterygii</taxon>
        <taxon>Teleostei</taxon>
        <taxon>Albuliformes</taxon>
        <taxon>Albulidae</taxon>
        <taxon>Albula</taxon>
    </lineage>
</organism>
<evidence type="ECO:0000256" key="7">
    <source>
        <dbReference type="SAM" id="MobiDB-lite"/>
    </source>
</evidence>
<sequence length="694" mass="78286">AKNKAEKPALAEIKLFLFPPRDSILTLFARLTDLILSAYPVLKKPTSKSLLKGVMTKEFESLMVLQNESFNSQRYYDNYIMDSWKSYTDGTLVDPDRARARLSSEDDITTLSLLCDPFKTPKEQKMLACSRGTGVYKPLERNLSATLPDLTALESPTHIMKLLSETISASHQQEALDLNKKLAPLCPAKHVSQDDFIVPGGEAYDKHAINTFFDSILATPAPQKWATENGYIEGSAEPLPYSDPFAEQTSPVYSDSYTNSPSDRYRYELEDIISQTFLWEPQRNEFQFVLGAPQASQHKTTEMPMVYLNKGQFYPITLHGVGADSANGLSSSKVKTVVMAVFENDKNAEMQLKCWNHWHARQPTVKQRVIDIADYKEVFSGISNVEEVAFNALSFIWNTNEEAKVYIGINSLSTDFSSQKGVKGLPLNLQIDTYDFSTGTNRLIHRAACQVKIFCDKGAERKMRDEERKRFKKRAKTGDTSSTNCNNKSVVSSSIGSDCTYFKALDDLVTQPVLFIPEVHFSNMQRCGLPKAQSGLASRSAVKRVAASLFRRLDPDRDSHQHVSPPSLDEAERTSLKRRTCPPYPENGEQCSPPAPKQPRREEQQRVLLYVRTESEEVFDALMLNSPTLKGLRMALSEKYGMQEDSIGKIYKKCKRGIFVNMDDNIIEHYSNHSAFLMEMSEVMGQFQVTLAEL</sequence>
<gene>
    <name evidence="9" type="ORF">JZ751_011384</name>
</gene>
<evidence type="ECO:0000256" key="2">
    <source>
        <dbReference type="ARBA" id="ARBA00023015"/>
    </source>
</evidence>
<dbReference type="Pfam" id="PF04516">
    <property type="entry name" value="CP2"/>
    <property type="match status" value="1"/>
</dbReference>
<feature type="non-terminal residue" evidence="9">
    <location>
        <position position="1"/>
    </location>
</feature>
<comment type="caution">
    <text evidence="9">The sequence shown here is derived from an EMBL/GenBank/DDBJ whole genome shotgun (WGS) entry which is preliminary data.</text>
</comment>
<keyword evidence="4" id="KW-0804">Transcription</keyword>
<keyword evidence="10" id="KW-1185">Reference proteome</keyword>
<evidence type="ECO:0000256" key="5">
    <source>
        <dbReference type="ARBA" id="ARBA00023242"/>
    </source>
</evidence>
<evidence type="ECO:0000313" key="10">
    <source>
        <dbReference type="Proteomes" id="UP000824540"/>
    </source>
</evidence>
<feature type="region of interest" description="Disordered" evidence="7">
    <location>
        <begin position="466"/>
        <end position="485"/>
    </location>
</feature>
<dbReference type="OrthoDB" id="7680836at2759"/>
<dbReference type="EMBL" id="JAFBMS010000192">
    <property type="protein sequence ID" value="KAG9333548.1"/>
    <property type="molecule type" value="Genomic_DNA"/>
</dbReference>
<name>A0A8T2N6V0_9TELE</name>
<dbReference type="Pfam" id="PF25416">
    <property type="entry name" value="GRHL1_C"/>
    <property type="match status" value="1"/>
</dbReference>